<reference evidence="1" key="1">
    <citation type="journal article" date="2021" name="Proc. Natl. Acad. Sci. U.S.A.">
        <title>A Catalog of Tens of Thousands of Viruses from Human Metagenomes Reveals Hidden Associations with Chronic Diseases.</title>
        <authorList>
            <person name="Tisza M.J."/>
            <person name="Buck C.B."/>
        </authorList>
    </citation>
    <scope>NUCLEOTIDE SEQUENCE</scope>
    <source>
        <strain evidence="1">Ct3es5</strain>
    </source>
</reference>
<proteinExistence type="predicted"/>
<name>A0A8S5PTV0_9CAUD</name>
<accession>A0A8S5PTV0</accession>
<organism evidence="1">
    <name type="scientific">Siphoviridae sp. ct3es5</name>
    <dbReference type="NCBI Taxonomy" id="2825322"/>
    <lineage>
        <taxon>Viruses</taxon>
        <taxon>Duplodnaviria</taxon>
        <taxon>Heunggongvirae</taxon>
        <taxon>Uroviricota</taxon>
        <taxon>Caudoviricetes</taxon>
    </lineage>
</organism>
<sequence>MSSLPKPTNAVELVKKAAVEAVEAGKPVHILFGTVISASPLKIQVDQKAIYTEKMLVLSRNVTDYEVDMTVSHQTVVITHGHPVIDTYTGGGTAEDIDHNHPIQGRKKFKVHNALVVGDQVVLARIQKGKKFLVLDRIAPNPALQGEWL</sequence>
<evidence type="ECO:0000313" key="1">
    <source>
        <dbReference type="EMBL" id="DAE10282.1"/>
    </source>
</evidence>
<evidence type="ECO:0008006" key="2">
    <source>
        <dbReference type="Google" id="ProtNLM"/>
    </source>
</evidence>
<dbReference type="InterPro" id="IPR022555">
    <property type="entry name" value="DUF2577"/>
</dbReference>
<dbReference type="EMBL" id="BK015507">
    <property type="protein sequence ID" value="DAE10282.1"/>
    <property type="molecule type" value="Genomic_DNA"/>
</dbReference>
<dbReference type="Pfam" id="PF10844">
    <property type="entry name" value="DUF2577"/>
    <property type="match status" value="1"/>
</dbReference>
<protein>
    <recommendedName>
        <fullName evidence="2">DUF2577 domain-containing protein</fullName>
    </recommendedName>
</protein>